<dbReference type="RefSeq" id="WP_107974291.1">
    <property type="nucleotide sequence ID" value="NZ_BMEZ01000001.1"/>
</dbReference>
<accession>A0A2T6BA04</accession>
<name>A0A2T6BA04_9RHOB</name>
<evidence type="ECO:0000259" key="1">
    <source>
        <dbReference type="Pfam" id="PF07883"/>
    </source>
</evidence>
<dbReference type="OrthoDB" id="5592106at2"/>
<gene>
    <name evidence="2" type="ORF">C8N44_101206</name>
</gene>
<dbReference type="EMBL" id="QBKN01000001">
    <property type="protein sequence ID" value="PTX52915.1"/>
    <property type="molecule type" value="Genomic_DNA"/>
</dbReference>
<protein>
    <recommendedName>
        <fullName evidence="1">Cupin type-2 domain-containing protein</fullName>
    </recommendedName>
</protein>
<proteinExistence type="predicted"/>
<dbReference type="InterPro" id="IPR052044">
    <property type="entry name" value="PKS_Associated_Protein"/>
</dbReference>
<evidence type="ECO:0000313" key="2">
    <source>
        <dbReference type="EMBL" id="PTX52915.1"/>
    </source>
</evidence>
<feature type="domain" description="Cupin type-2" evidence="1">
    <location>
        <begin position="46"/>
        <end position="110"/>
    </location>
</feature>
<sequence length="126" mass="14021">MTETPYPTRIEDGSPDLHDMEGAPGMTYRLLIDSTKVPSASLCHGIFYMEPEAEEASHTHDVSETIYVLSGRGYVRLDDDKVTLAPGDMVYIPPGTAHGFYAEDEMQVHFTFPVDCFDDVAYHDAT</sequence>
<organism evidence="2 3">
    <name type="scientific">Allosediminivita pacifica</name>
    <dbReference type="NCBI Taxonomy" id="1267769"/>
    <lineage>
        <taxon>Bacteria</taxon>
        <taxon>Pseudomonadati</taxon>
        <taxon>Pseudomonadota</taxon>
        <taxon>Alphaproteobacteria</taxon>
        <taxon>Rhodobacterales</taxon>
        <taxon>Paracoccaceae</taxon>
        <taxon>Allosediminivita</taxon>
    </lineage>
</organism>
<dbReference type="InterPro" id="IPR014710">
    <property type="entry name" value="RmlC-like_jellyroll"/>
</dbReference>
<evidence type="ECO:0000313" key="3">
    <source>
        <dbReference type="Proteomes" id="UP000244069"/>
    </source>
</evidence>
<dbReference type="Proteomes" id="UP000244069">
    <property type="component" value="Unassembled WGS sequence"/>
</dbReference>
<keyword evidence="3" id="KW-1185">Reference proteome</keyword>
<dbReference type="Pfam" id="PF07883">
    <property type="entry name" value="Cupin_2"/>
    <property type="match status" value="1"/>
</dbReference>
<dbReference type="SUPFAM" id="SSF51182">
    <property type="entry name" value="RmlC-like cupins"/>
    <property type="match status" value="1"/>
</dbReference>
<dbReference type="InterPro" id="IPR013096">
    <property type="entry name" value="Cupin_2"/>
</dbReference>
<comment type="caution">
    <text evidence="2">The sequence shown here is derived from an EMBL/GenBank/DDBJ whole genome shotgun (WGS) entry which is preliminary data.</text>
</comment>
<dbReference type="InterPro" id="IPR011051">
    <property type="entry name" value="RmlC_Cupin_sf"/>
</dbReference>
<reference evidence="2 3" key="1">
    <citation type="submission" date="2018-04" db="EMBL/GenBank/DDBJ databases">
        <title>Genomic Encyclopedia of Archaeal and Bacterial Type Strains, Phase II (KMG-II): from individual species to whole genera.</title>
        <authorList>
            <person name="Goeker M."/>
        </authorList>
    </citation>
    <scope>NUCLEOTIDE SEQUENCE [LARGE SCALE GENOMIC DNA]</scope>
    <source>
        <strain evidence="2 3">DSM 29329</strain>
    </source>
</reference>
<dbReference type="AlphaFoldDB" id="A0A2T6BA04"/>
<dbReference type="PANTHER" id="PTHR36114">
    <property type="entry name" value="16.7 KDA PROTEIN IN WHIE LOCUS"/>
    <property type="match status" value="1"/>
</dbReference>
<dbReference type="Gene3D" id="2.60.120.10">
    <property type="entry name" value="Jelly Rolls"/>
    <property type="match status" value="1"/>
</dbReference>
<dbReference type="PANTHER" id="PTHR36114:SF1">
    <property type="entry name" value="16.7 KDA PROTEIN IN WHIE LOCUS"/>
    <property type="match status" value="1"/>
</dbReference>